<dbReference type="PANTHER" id="PTHR22811">
    <property type="entry name" value="TRANSMEMBRANE EMP24 DOMAIN-CONTAINING PROTEIN"/>
    <property type="match status" value="1"/>
</dbReference>
<feature type="signal peptide" evidence="11">
    <location>
        <begin position="1"/>
        <end position="21"/>
    </location>
</feature>
<gene>
    <name evidence="13" type="primary">ERP3_1</name>
    <name evidence="13" type="ORF">GRS66_000724</name>
</gene>
<evidence type="ECO:0000256" key="6">
    <source>
        <dbReference type="ARBA" id="ARBA00022989"/>
    </source>
</evidence>
<evidence type="ECO:0000313" key="13">
    <source>
        <dbReference type="EMBL" id="QID78516.1"/>
    </source>
</evidence>
<sequence length="225" mass="26497">MSNLCVLFFQFFFLAQFFAEASPLTFELNKGRKECLYTLTPDIDCTISYYFAVQQGESNDFDVNYEIFAPDDKNKPIIERSGERQGEWSFIGQHKGEYAICFYGGKAHDKIVDLDFKYNCERQDDIRNERRKARKAQRNLRDSKTDPLQDSVENSIDTIERQLHVLERNIQYYKSRNTRNHHTVCSTEHRIVMFSIYGILLIIGMSCAQIAILEFIFRESRKHNV</sequence>
<feature type="transmembrane region" description="Helical" evidence="10">
    <location>
        <begin position="191"/>
        <end position="217"/>
    </location>
</feature>
<keyword evidence="4 11" id="KW-0732">Signal</keyword>
<dbReference type="EMBL" id="CP048985">
    <property type="protein sequence ID" value="QID78516.1"/>
    <property type="molecule type" value="Genomic_DNA"/>
</dbReference>
<dbReference type="PROSITE" id="PS50866">
    <property type="entry name" value="GOLD"/>
    <property type="match status" value="1"/>
</dbReference>
<dbReference type="GO" id="GO:0005737">
    <property type="term" value="C:cytoplasm"/>
    <property type="evidence" value="ECO:0007669"/>
    <property type="project" value="GOC"/>
</dbReference>
<evidence type="ECO:0000256" key="3">
    <source>
        <dbReference type="ARBA" id="ARBA00022692"/>
    </source>
</evidence>
<accession>A0A6C1DN88</accession>
<dbReference type="GO" id="GO:0016020">
    <property type="term" value="C:membrane"/>
    <property type="evidence" value="ECO:0007669"/>
    <property type="project" value="UniProtKB-SubCell"/>
</dbReference>
<evidence type="ECO:0000256" key="5">
    <source>
        <dbReference type="ARBA" id="ARBA00022892"/>
    </source>
</evidence>
<dbReference type="InterPro" id="IPR015720">
    <property type="entry name" value="Emp24-like"/>
</dbReference>
<evidence type="ECO:0000256" key="1">
    <source>
        <dbReference type="ARBA" id="ARBA00004479"/>
    </source>
</evidence>
<feature type="region of interest" description="Disordered" evidence="9">
    <location>
        <begin position="129"/>
        <end position="149"/>
    </location>
</feature>
<name>A0A6C1DN88_SACPS</name>
<evidence type="ECO:0000256" key="10">
    <source>
        <dbReference type="SAM" id="Phobius"/>
    </source>
</evidence>
<evidence type="ECO:0000256" key="2">
    <source>
        <dbReference type="ARBA" id="ARBA00007104"/>
    </source>
</evidence>
<keyword evidence="14" id="KW-1185">Reference proteome</keyword>
<keyword evidence="7 10" id="KW-0472">Membrane</keyword>
<keyword evidence="13" id="KW-0675">Receptor</keyword>
<evidence type="ECO:0000256" key="9">
    <source>
        <dbReference type="SAM" id="MobiDB-lite"/>
    </source>
</evidence>
<dbReference type="AlphaFoldDB" id="A0A6C1DN88"/>
<dbReference type="InterPro" id="IPR009038">
    <property type="entry name" value="GOLD_dom"/>
</dbReference>
<dbReference type="Pfam" id="PF01105">
    <property type="entry name" value="EMP24_GP25L"/>
    <property type="match status" value="1"/>
</dbReference>
<evidence type="ECO:0000256" key="7">
    <source>
        <dbReference type="ARBA" id="ARBA00023136"/>
    </source>
</evidence>
<comment type="similarity">
    <text evidence="2 8">Belongs to the EMP24/GP25L family.</text>
</comment>
<keyword evidence="6 10" id="KW-1133">Transmembrane helix</keyword>
<evidence type="ECO:0000313" key="14">
    <source>
        <dbReference type="Proteomes" id="UP000501346"/>
    </source>
</evidence>
<dbReference type="Proteomes" id="UP000501346">
    <property type="component" value="Chromosome ScIV"/>
</dbReference>
<proteinExistence type="inferred from homology"/>
<organism evidence="13 14">
    <name type="scientific">Saccharomyces pastorianus</name>
    <name type="common">Lager yeast</name>
    <name type="synonym">Saccharomyces cerevisiae x Saccharomyces eubayanus</name>
    <dbReference type="NCBI Taxonomy" id="27292"/>
    <lineage>
        <taxon>Eukaryota</taxon>
        <taxon>Fungi</taxon>
        <taxon>Dikarya</taxon>
        <taxon>Ascomycota</taxon>
        <taxon>Saccharomycotina</taxon>
        <taxon>Saccharomycetes</taxon>
        <taxon>Saccharomycetales</taxon>
        <taxon>Saccharomycetaceae</taxon>
        <taxon>Saccharomyces</taxon>
    </lineage>
</organism>
<dbReference type="OrthoDB" id="1929172at2759"/>
<feature type="chain" id="PRO_5025395140" evidence="11">
    <location>
        <begin position="22"/>
        <end position="225"/>
    </location>
</feature>
<feature type="domain" description="GOLD" evidence="12">
    <location>
        <begin position="33"/>
        <end position="172"/>
    </location>
</feature>
<comment type="subcellular location">
    <subcellularLocation>
        <location evidence="1 8">Membrane</location>
        <topology evidence="1 8">Single-pass type I membrane protein</topology>
    </subcellularLocation>
</comment>
<feature type="compositionally biased region" description="Basic residues" evidence="9">
    <location>
        <begin position="129"/>
        <end position="138"/>
    </location>
</feature>
<evidence type="ECO:0000256" key="11">
    <source>
        <dbReference type="SAM" id="SignalP"/>
    </source>
</evidence>
<keyword evidence="5" id="KW-0813">Transport</keyword>
<keyword evidence="3 8" id="KW-0812">Transmembrane</keyword>
<evidence type="ECO:0000256" key="8">
    <source>
        <dbReference type="RuleBase" id="RU003827"/>
    </source>
</evidence>
<dbReference type="SMART" id="SM01190">
    <property type="entry name" value="EMP24_GP25L"/>
    <property type="match status" value="1"/>
</dbReference>
<reference evidence="13 14" key="1">
    <citation type="journal article" date="2019" name="BMC Genomics">
        <title>Chromosome level assembly and comparative genome analysis confirm lager-brewing yeasts originated from a single hybridization.</title>
        <authorList>
            <person name="Salazar A.N."/>
            <person name="Gorter de Vries A.R."/>
            <person name="van den Broek M."/>
            <person name="Brouwers N."/>
            <person name="de la Torre Cortes P."/>
            <person name="Kuijpers N.G.A."/>
            <person name="Daran J.G."/>
            <person name="Abeel T."/>
        </authorList>
    </citation>
    <scope>NUCLEOTIDE SEQUENCE [LARGE SCALE GENOMIC DNA]</scope>
    <source>
        <strain evidence="13 14">CBS 1483</strain>
    </source>
</reference>
<dbReference type="GO" id="GO:0006888">
    <property type="term" value="P:endoplasmic reticulum to Golgi vesicle-mediated transport"/>
    <property type="evidence" value="ECO:0007669"/>
    <property type="project" value="UniProtKB-ARBA"/>
</dbReference>
<protein>
    <submittedName>
        <fullName evidence="13">Endosomal cargo receptor</fullName>
    </submittedName>
</protein>
<keyword evidence="5" id="KW-0931">ER-Golgi transport</keyword>
<evidence type="ECO:0000256" key="4">
    <source>
        <dbReference type="ARBA" id="ARBA00022729"/>
    </source>
</evidence>
<evidence type="ECO:0000259" key="12">
    <source>
        <dbReference type="PROSITE" id="PS50866"/>
    </source>
</evidence>